<evidence type="ECO:0000313" key="2">
    <source>
        <dbReference type="Proteomes" id="UP000499080"/>
    </source>
</evidence>
<comment type="caution">
    <text evidence="1">The sequence shown here is derived from an EMBL/GenBank/DDBJ whole genome shotgun (WGS) entry which is preliminary data.</text>
</comment>
<dbReference type="Proteomes" id="UP000499080">
    <property type="component" value="Unassembled WGS sequence"/>
</dbReference>
<reference evidence="1 2" key="1">
    <citation type="journal article" date="2019" name="Sci. Rep.">
        <title>Orb-weaving spider Araneus ventricosus genome elucidates the spidroin gene catalogue.</title>
        <authorList>
            <person name="Kono N."/>
            <person name="Nakamura H."/>
            <person name="Ohtoshi R."/>
            <person name="Moran D.A.P."/>
            <person name="Shinohara A."/>
            <person name="Yoshida Y."/>
            <person name="Fujiwara M."/>
            <person name="Mori M."/>
            <person name="Tomita M."/>
            <person name="Arakawa K."/>
        </authorList>
    </citation>
    <scope>NUCLEOTIDE SEQUENCE [LARGE SCALE GENOMIC DNA]</scope>
</reference>
<proteinExistence type="predicted"/>
<organism evidence="1 2">
    <name type="scientific">Araneus ventricosus</name>
    <name type="common">Orbweaver spider</name>
    <name type="synonym">Epeira ventricosa</name>
    <dbReference type="NCBI Taxonomy" id="182803"/>
    <lineage>
        <taxon>Eukaryota</taxon>
        <taxon>Metazoa</taxon>
        <taxon>Ecdysozoa</taxon>
        <taxon>Arthropoda</taxon>
        <taxon>Chelicerata</taxon>
        <taxon>Arachnida</taxon>
        <taxon>Araneae</taxon>
        <taxon>Araneomorphae</taxon>
        <taxon>Entelegynae</taxon>
        <taxon>Araneoidea</taxon>
        <taxon>Araneidae</taxon>
        <taxon>Araneus</taxon>
    </lineage>
</organism>
<dbReference type="EMBL" id="BGPR01000824">
    <property type="protein sequence ID" value="GBM36928.1"/>
    <property type="molecule type" value="Genomic_DNA"/>
</dbReference>
<evidence type="ECO:0000313" key="1">
    <source>
        <dbReference type="EMBL" id="GBM36928.1"/>
    </source>
</evidence>
<sequence length="129" mass="14733">MKRVSVMILRLKADEVRQEQKDGIWTTVKSAWLSCTALLNTTTGCLAYFFLRHLKALVYYISKGSAEDREARIPLETVTIEDTAVIVLLFVIPCAYEVRHGVLLLDSTLNISYDLGGFHRTFYGWFLII</sequence>
<keyword evidence="2" id="KW-1185">Reference proteome</keyword>
<protein>
    <submittedName>
        <fullName evidence="1">Uncharacterized protein</fullName>
    </submittedName>
</protein>
<gene>
    <name evidence="1" type="ORF">AVEN_132189_1</name>
</gene>
<name>A0A4Y2F8B9_ARAVE</name>
<accession>A0A4Y2F8B9</accession>
<dbReference type="AlphaFoldDB" id="A0A4Y2F8B9"/>